<dbReference type="Pfam" id="PF04545">
    <property type="entry name" value="Sigma70_r4"/>
    <property type="match status" value="1"/>
</dbReference>
<sequence>MSESEPYDLEEYLSARVATVLKRMGIPLAEVGKYPVQHFMAEANFGRRSLADLSRACALLGHDPPLGYEDWWVAKAAVEEVRRDKDPKPITQPPVHAKLPPFTAEDLMLSLEGLIDRMGNDRLEVIAANRLLPGASMKLTELGEIYGVSRERIRQLELRAFVRMRVEVRHSPLLVALSNELNAGHATFNDAALHMYDLMLGRAREDTAFSLATILVGILGNAKSLGIGYRQLMPKARTVIGDFRRERRRAERRAFRAERRSKAYAARCLSLLECIFSSAAWPAEPRILSSIPPRSVGRAREINFDEDGSNKGVFRSMRQGYGDVHYDSGLEYTVLSAIDASTREVPWYMEQPLAIPFFTEKERRRVHYPDILLMSASGRLLLVEGKPIYRMLHLDTFIKGKVALEHAWSRGWGYVITDERGRTLKLLYELPSFEREDEFVSLVRKTGEMKNGKFQQIRMDMEISYTDCCSAMLRHDLVHDTLRRMVTSLPPGQSWRSLCGVSVVDSGLAA</sequence>
<dbReference type="RefSeq" id="WP_199048211.1">
    <property type="nucleotide sequence ID" value="NZ_JAELXT010000006.1"/>
</dbReference>
<proteinExistence type="predicted"/>
<protein>
    <recommendedName>
        <fullName evidence="1">RNA polymerase sigma-70 region 4 domain-containing protein</fullName>
    </recommendedName>
</protein>
<organism evidence="2 3">
    <name type="scientific">Microvirga splendida</name>
    <dbReference type="NCBI Taxonomy" id="2795727"/>
    <lineage>
        <taxon>Bacteria</taxon>
        <taxon>Pseudomonadati</taxon>
        <taxon>Pseudomonadota</taxon>
        <taxon>Alphaproteobacteria</taxon>
        <taxon>Hyphomicrobiales</taxon>
        <taxon>Methylobacteriaceae</taxon>
        <taxon>Microvirga</taxon>
    </lineage>
</organism>
<gene>
    <name evidence="2" type="ORF">JAO75_08210</name>
</gene>
<dbReference type="EMBL" id="JAELXT010000006">
    <property type="protein sequence ID" value="MBJ6125393.1"/>
    <property type="molecule type" value="Genomic_DNA"/>
</dbReference>
<dbReference type="Proteomes" id="UP000620670">
    <property type="component" value="Unassembled WGS sequence"/>
</dbReference>
<feature type="domain" description="RNA polymerase sigma-70 region 4" evidence="1">
    <location>
        <begin position="135"/>
        <end position="165"/>
    </location>
</feature>
<evidence type="ECO:0000259" key="1">
    <source>
        <dbReference type="Pfam" id="PF04545"/>
    </source>
</evidence>
<evidence type="ECO:0000313" key="3">
    <source>
        <dbReference type="Proteomes" id="UP000620670"/>
    </source>
</evidence>
<comment type="caution">
    <text evidence="2">The sequence shown here is derived from an EMBL/GenBank/DDBJ whole genome shotgun (WGS) entry which is preliminary data.</text>
</comment>
<dbReference type="InterPro" id="IPR013324">
    <property type="entry name" value="RNA_pol_sigma_r3/r4-like"/>
</dbReference>
<dbReference type="InterPro" id="IPR036388">
    <property type="entry name" value="WH-like_DNA-bd_sf"/>
</dbReference>
<accession>A0ABS0XZD3</accession>
<dbReference type="Gene3D" id="1.10.10.10">
    <property type="entry name" value="Winged helix-like DNA-binding domain superfamily/Winged helix DNA-binding domain"/>
    <property type="match status" value="1"/>
</dbReference>
<dbReference type="SUPFAM" id="SSF88659">
    <property type="entry name" value="Sigma3 and sigma4 domains of RNA polymerase sigma factors"/>
    <property type="match status" value="1"/>
</dbReference>
<evidence type="ECO:0000313" key="2">
    <source>
        <dbReference type="EMBL" id="MBJ6125393.1"/>
    </source>
</evidence>
<keyword evidence="3" id="KW-1185">Reference proteome</keyword>
<reference evidence="3" key="1">
    <citation type="submission" date="2020-12" db="EMBL/GenBank/DDBJ databases">
        <title>Hymenobacter sp.</title>
        <authorList>
            <person name="Kim M.K."/>
        </authorList>
    </citation>
    <scope>NUCLEOTIDE SEQUENCE [LARGE SCALE GENOMIC DNA]</scope>
    <source>
        <strain evidence="3">BT325</strain>
    </source>
</reference>
<name>A0ABS0XZD3_9HYPH</name>
<dbReference type="InterPro" id="IPR007630">
    <property type="entry name" value="RNA_pol_sigma70_r4"/>
</dbReference>